<dbReference type="RefSeq" id="WP_062716807.1">
    <property type="nucleotide sequence ID" value="NZ_KQ948925.1"/>
</dbReference>
<sequence>MSDYSVQFAPLEDAVMQMGRISAQINDFLGELQNGTMKAIIEWESGARDLFDEQRNIWARAATDMTVQASNAQVSLGKIIAQYAEAERTGVSYWSR</sequence>
<name>A0A101U793_9ACTN</name>
<reference evidence="1 2" key="1">
    <citation type="submission" date="2015-10" db="EMBL/GenBank/DDBJ databases">
        <title>Draft genome sequence of Streptomyces caeruleatus NRRL B-24802, type strain for the species Streptomyces caeruleatus.</title>
        <authorList>
            <person name="Ruckert C."/>
            <person name="Winkler A."/>
            <person name="Kalinowski J."/>
            <person name="Kampfer P."/>
            <person name="Glaeser S."/>
        </authorList>
    </citation>
    <scope>NUCLEOTIDE SEQUENCE [LARGE SCALE GENOMIC DNA]</scope>
    <source>
        <strain evidence="1 2">NRRL B-24802</strain>
    </source>
</reference>
<dbReference type="SUPFAM" id="SSF140453">
    <property type="entry name" value="EsxAB dimer-like"/>
    <property type="match status" value="1"/>
</dbReference>
<evidence type="ECO:0000313" key="1">
    <source>
        <dbReference type="EMBL" id="KUO05517.1"/>
    </source>
</evidence>
<dbReference type="Pfam" id="PF06013">
    <property type="entry name" value="WXG100"/>
    <property type="match status" value="1"/>
</dbReference>
<dbReference type="AlphaFoldDB" id="A0A101U793"/>
<dbReference type="Gene3D" id="1.10.287.1060">
    <property type="entry name" value="ESAT-6-like"/>
    <property type="match status" value="1"/>
</dbReference>
<dbReference type="EMBL" id="LMWY01000004">
    <property type="protein sequence ID" value="KUO05517.1"/>
    <property type="molecule type" value="Genomic_DNA"/>
</dbReference>
<dbReference type="InterPro" id="IPR036689">
    <property type="entry name" value="ESAT-6-like_sf"/>
</dbReference>
<protein>
    <recommendedName>
        <fullName evidence="3">ESAT-6-like protein</fullName>
    </recommendedName>
</protein>
<dbReference type="Proteomes" id="UP000053429">
    <property type="component" value="Unassembled WGS sequence"/>
</dbReference>
<comment type="caution">
    <text evidence="1">The sequence shown here is derived from an EMBL/GenBank/DDBJ whole genome shotgun (WGS) entry which is preliminary data.</text>
</comment>
<evidence type="ECO:0000313" key="2">
    <source>
        <dbReference type="Proteomes" id="UP000053429"/>
    </source>
</evidence>
<accession>A0A101U793</accession>
<keyword evidence="2" id="KW-1185">Reference proteome</keyword>
<gene>
    <name evidence="1" type="ORF">AQJ67_05035</name>
</gene>
<proteinExistence type="predicted"/>
<dbReference type="STRING" id="661399.AQJ67_05035"/>
<dbReference type="OrthoDB" id="3387628at2"/>
<dbReference type="InterPro" id="IPR010310">
    <property type="entry name" value="T7SS_ESAT-6-like"/>
</dbReference>
<organism evidence="1 2">
    <name type="scientific">Streptomyces caeruleatus</name>
    <dbReference type="NCBI Taxonomy" id="661399"/>
    <lineage>
        <taxon>Bacteria</taxon>
        <taxon>Bacillati</taxon>
        <taxon>Actinomycetota</taxon>
        <taxon>Actinomycetes</taxon>
        <taxon>Kitasatosporales</taxon>
        <taxon>Streptomycetaceae</taxon>
        <taxon>Streptomyces</taxon>
    </lineage>
</organism>
<evidence type="ECO:0008006" key="3">
    <source>
        <dbReference type="Google" id="ProtNLM"/>
    </source>
</evidence>